<dbReference type="InterPro" id="IPR050706">
    <property type="entry name" value="Cyclic-di-GMP_PDE-like"/>
</dbReference>
<dbReference type="Gene3D" id="3.30.450.20">
    <property type="entry name" value="PAS domain"/>
    <property type="match status" value="1"/>
</dbReference>
<accession>A0A2A5CHT6</accession>
<dbReference type="AlphaFoldDB" id="A0A2A5CHT6"/>
<dbReference type="SMART" id="SM00052">
    <property type="entry name" value="EAL"/>
    <property type="match status" value="1"/>
</dbReference>
<protein>
    <submittedName>
        <fullName evidence="2">Diguanylate phosphodiesterase</fullName>
    </submittedName>
</protein>
<comment type="caution">
    <text evidence="2">The sequence shown here is derived from an EMBL/GenBank/DDBJ whole genome shotgun (WGS) entry which is preliminary data.</text>
</comment>
<dbReference type="CDD" id="cd01948">
    <property type="entry name" value="EAL"/>
    <property type="match status" value="1"/>
</dbReference>
<dbReference type="PANTHER" id="PTHR33121:SF82">
    <property type="entry name" value="SIGNAL TRANSDUCTION PROTEIN CONTAINING A EAL DOMAIN"/>
    <property type="match status" value="1"/>
</dbReference>
<dbReference type="Pfam" id="PF10388">
    <property type="entry name" value="YkuI_C"/>
    <property type="match status" value="1"/>
</dbReference>
<dbReference type="InterPro" id="IPR001633">
    <property type="entry name" value="EAL_dom"/>
</dbReference>
<dbReference type="Gene3D" id="3.20.20.450">
    <property type="entry name" value="EAL domain"/>
    <property type="match status" value="1"/>
</dbReference>
<name>A0A2A5CHT6_9GAMM</name>
<proteinExistence type="predicted"/>
<gene>
    <name evidence="2" type="ORF">COA71_05435</name>
</gene>
<dbReference type="Proteomes" id="UP000228987">
    <property type="component" value="Unassembled WGS sequence"/>
</dbReference>
<sequence length="438" mass="49228">MTLARFMQKNKSNKSWDEFLPRATLPSWDAGSVIIAGERIVPHFQPIIGLTSGQIVGYECLARSFSAGDSSGGSSGGSSDISPRSFGHFFSDPKISGSFQLEVDRALRYQALDYFSKHPDSGYITLNISPNWIERILETHTIPTLEMIEETGIDPKRVVIEITETKGDLDKLKEMVDLYHQAGLMVAVDDFGAGYSQMDRIEALEPDIVKLDMRLFKQASRGGKSADVALSISSIANRVGCHIVCEGVETEEEFHFGIECGSNHVQGFIFHKALADTLSANSTVDKVRALQKSYLKEKSIKLVRASEQKEKIKKVVLDIRENYINGEPLKINNKIMHSDIIRYYVCDYTGNQITPHYEVSTSEFFEDYESHGMNVSHRPYFPAFIATNNSSDQIFTVSEVYRDVKSHQLCRTYAIHLDINKILLVDALVEDEIIFAKE</sequence>
<dbReference type="PROSITE" id="PS50883">
    <property type="entry name" value="EAL"/>
    <property type="match status" value="1"/>
</dbReference>
<feature type="domain" description="EAL" evidence="1">
    <location>
        <begin position="22"/>
        <end position="287"/>
    </location>
</feature>
<dbReference type="Pfam" id="PF00563">
    <property type="entry name" value="EAL"/>
    <property type="match status" value="1"/>
</dbReference>
<dbReference type="InterPro" id="IPR029151">
    <property type="entry name" value="Sensor-like_sf"/>
</dbReference>
<organism evidence="2 3">
    <name type="scientific">SAR86 cluster bacterium</name>
    <dbReference type="NCBI Taxonomy" id="2030880"/>
    <lineage>
        <taxon>Bacteria</taxon>
        <taxon>Pseudomonadati</taxon>
        <taxon>Pseudomonadota</taxon>
        <taxon>Gammaproteobacteria</taxon>
        <taxon>SAR86 cluster</taxon>
    </lineage>
</organism>
<dbReference type="InterPro" id="IPR018842">
    <property type="entry name" value="YkuI_C"/>
</dbReference>
<dbReference type="SUPFAM" id="SSF141868">
    <property type="entry name" value="EAL domain-like"/>
    <property type="match status" value="1"/>
</dbReference>
<dbReference type="InterPro" id="IPR035919">
    <property type="entry name" value="EAL_sf"/>
</dbReference>
<evidence type="ECO:0000259" key="1">
    <source>
        <dbReference type="PROSITE" id="PS50883"/>
    </source>
</evidence>
<reference evidence="3" key="1">
    <citation type="submission" date="2017-08" db="EMBL/GenBank/DDBJ databases">
        <title>A dynamic microbial community with high functional redundancy inhabits the cold, oxic subseafloor aquifer.</title>
        <authorList>
            <person name="Tully B.J."/>
            <person name="Wheat C.G."/>
            <person name="Glazer B.T."/>
            <person name="Huber J.A."/>
        </authorList>
    </citation>
    <scope>NUCLEOTIDE SEQUENCE [LARGE SCALE GENOMIC DNA]</scope>
</reference>
<dbReference type="PANTHER" id="PTHR33121">
    <property type="entry name" value="CYCLIC DI-GMP PHOSPHODIESTERASE PDEF"/>
    <property type="match status" value="1"/>
</dbReference>
<dbReference type="SUPFAM" id="SSF103190">
    <property type="entry name" value="Sensory domain-like"/>
    <property type="match status" value="1"/>
</dbReference>
<dbReference type="EMBL" id="NVWI01000002">
    <property type="protein sequence ID" value="PCJ42936.1"/>
    <property type="molecule type" value="Genomic_DNA"/>
</dbReference>
<evidence type="ECO:0000313" key="2">
    <source>
        <dbReference type="EMBL" id="PCJ42936.1"/>
    </source>
</evidence>
<dbReference type="GO" id="GO:0071111">
    <property type="term" value="F:cyclic-guanylate-specific phosphodiesterase activity"/>
    <property type="evidence" value="ECO:0007669"/>
    <property type="project" value="InterPro"/>
</dbReference>
<evidence type="ECO:0000313" key="3">
    <source>
        <dbReference type="Proteomes" id="UP000228987"/>
    </source>
</evidence>